<evidence type="ECO:0000256" key="3">
    <source>
        <dbReference type="ARBA" id="ARBA00007224"/>
    </source>
</evidence>
<reference evidence="13 14" key="1">
    <citation type="journal article" date="2018" name="Front. Microbiol.">
        <title>Prospects for Fungal Bioremediation of Acidic Radioactive Waste Sites: Characterization and Genome Sequence of Rhodotorula taiwanensis MD1149.</title>
        <authorList>
            <person name="Tkavc R."/>
            <person name="Matrosova V.Y."/>
            <person name="Grichenko O.E."/>
            <person name="Gostincar C."/>
            <person name="Volpe R.P."/>
            <person name="Klimenkova P."/>
            <person name="Gaidamakova E.K."/>
            <person name="Zhou C.E."/>
            <person name="Stewart B.J."/>
            <person name="Lyman M.G."/>
            <person name="Malfatti S.A."/>
            <person name="Rubinfeld B."/>
            <person name="Courtot M."/>
            <person name="Singh J."/>
            <person name="Dalgard C.L."/>
            <person name="Hamilton T."/>
            <person name="Frey K.G."/>
            <person name="Gunde-Cimerman N."/>
            <person name="Dugan L."/>
            <person name="Daly M.J."/>
        </authorList>
    </citation>
    <scope>NUCLEOTIDE SEQUENCE [LARGE SCALE GENOMIC DNA]</scope>
    <source>
        <strain evidence="13 14">MD1149</strain>
    </source>
</reference>
<keyword evidence="8" id="KW-0496">Mitochondrion</keyword>
<keyword evidence="9 12" id="KW-0472">Membrane</keyword>
<evidence type="ECO:0000256" key="8">
    <source>
        <dbReference type="ARBA" id="ARBA00023128"/>
    </source>
</evidence>
<evidence type="ECO:0000256" key="7">
    <source>
        <dbReference type="ARBA" id="ARBA00023054"/>
    </source>
</evidence>
<evidence type="ECO:0000256" key="2">
    <source>
        <dbReference type="ARBA" id="ARBA00004173"/>
    </source>
</evidence>
<dbReference type="FunFam" id="1.20.5.340:FF:000018">
    <property type="entry name" value="Mitochondrial protein FMP32"/>
    <property type="match status" value="1"/>
</dbReference>
<keyword evidence="14" id="KW-1185">Reference proteome</keyword>
<evidence type="ECO:0000256" key="12">
    <source>
        <dbReference type="SAM" id="Phobius"/>
    </source>
</evidence>
<name>A0A2S5B506_9BASI</name>
<feature type="transmembrane region" description="Helical" evidence="12">
    <location>
        <begin position="222"/>
        <end position="241"/>
    </location>
</feature>
<keyword evidence="7 10" id="KW-0175">Coiled coil</keyword>
<evidence type="ECO:0000256" key="11">
    <source>
        <dbReference type="SAM" id="MobiDB-lite"/>
    </source>
</evidence>
<feature type="compositionally biased region" description="Polar residues" evidence="11">
    <location>
        <begin position="15"/>
        <end position="29"/>
    </location>
</feature>
<gene>
    <name evidence="13" type="ORF">BMF94_5224</name>
</gene>
<dbReference type="OrthoDB" id="889336at2759"/>
<dbReference type="Pfam" id="PF07798">
    <property type="entry name" value="CCDC90-like"/>
    <property type="match status" value="1"/>
</dbReference>
<comment type="similarity">
    <text evidence="3">Belongs to the CCDC90 family.</text>
</comment>
<dbReference type="PANTHER" id="PTHR14360:SF1">
    <property type="entry name" value="PROTEIN FMP32, MITOCHONDRIAL"/>
    <property type="match status" value="1"/>
</dbReference>
<comment type="caution">
    <text evidence="13">The sequence shown here is derived from an EMBL/GenBank/DDBJ whole genome shotgun (WGS) entry which is preliminary data.</text>
</comment>
<evidence type="ECO:0000256" key="6">
    <source>
        <dbReference type="ARBA" id="ARBA00022989"/>
    </source>
</evidence>
<dbReference type="EMBL" id="PJQD01000072">
    <property type="protein sequence ID" value="POY71863.1"/>
    <property type="molecule type" value="Genomic_DNA"/>
</dbReference>
<evidence type="ECO:0000256" key="1">
    <source>
        <dbReference type="ARBA" id="ARBA00004167"/>
    </source>
</evidence>
<organism evidence="13 14">
    <name type="scientific">Rhodotorula taiwanensis</name>
    <dbReference type="NCBI Taxonomy" id="741276"/>
    <lineage>
        <taxon>Eukaryota</taxon>
        <taxon>Fungi</taxon>
        <taxon>Dikarya</taxon>
        <taxon>Basidiomycota</taxon>
        <taxon>Pucciniomycotina</taxon>
        <taxon>Microbotryomycetes</taxon>
        <taxon>Sporidiobolales</taxon>
        <taxon>Sporidiobolaceae</taxon>
        <taxon>Rhodotorula</taxon>
    </lineage>
</organism>
<evidence type="ECO:0000313" key="14">
    <source>
        <dbReference type="Proteomes" id="UP000237144"/>
    </source>
</evidence>
<dbReference type="GO" id="GO:0005739">
    <property type="term" value="C:mitochondrion"/>
    <property type="evidence" value="ECO:0007669"/>
    <property type="project" value="UniProtKB-SubCell"/>
</dbReference>
<keyword evidence="6 12" id="KW-1133">Transmembrane helix</keyword>
<keyword evidence="5" id="KW-0809">Transit peptide</keyword>
<feature type="region of interest" description="Disordered" evidence="11">
    <location>
        <begin position="14"/>
        <end position="33"/>
    </location>
</feature>
<evidence type="ECO:0000256" key="9">
    <source>
        <dbReference type="ARBA" id="ARBA00023136"/>
    </source>
</evidence>
<feature type="coiled-coil region" evidence="10">
    <location>
        <begin position="119"/>
        <end position="146"/>
    </location>
</feature>
<dbReference type="GO" id="GO:0016020">
    <property type="term" value="C:membrane"/>
    <property type="evidence" value="ECO:0007669"/>
    <property type="project" value="UniProtKB-SubCell"/>
</dbReference>
<sequence>PCLHEQLYDTLQLDDPTQSPARGRNSPSSIPGRLQGLTRRAYADYFDSAEYVHRFEQHGLDRKQAEGVVDALESIVSESMENLEANLVSRTEHYKHHDRQKVDFAALKQNLELSERTDFMNLKAENERLLGDIEKLKQRLREEISRTQAGVRLDLNLEKGRIRDEMSVRESRMTEVDTRIENEIGLLRASMEAVKFKCVPLNRSLPPQSAKLPLTQSPCYSILQYAFAVMSGTGALLLAYLRMCVPSPRDVARQFMSGRAR</sequence>
<evidence type="ECO:0000256" key="10">
    <source>
        <dbReference type="SAM" id="Coils"/>
    </source>
</evidence>
<keyword evidence="4 12" id="KW-0812">Transmembrane</keyword>
<comment type="subcellular location">
    <subcellularLocation>
        <location evidence="1">Membrane</location>
        <topology evidence="1">Single-pass membrane protein</topology>
    </subcellularLocation>
    <subcellularLocation>
        <location evidence="2">Mitochondrion</location>
    </subcellularLocation>
</comment>
<feature type="non-terminal residue" evidence="13">
    <location>
        <position position="1"/>
    </location>
</feature>
<dbReference type="InterPro" id="IPR024461">
    <property type="entry name" value="CCDC90-like"/>
</dbReference>
<proteinExistence type="inferred from homology"/>
<dbReference type="Gene3D" id="1.20.5.340">
    <property type="match status" value="1"/>
</dbReference>
<evidence type="ECO:0000256" key="5">
    <source>
        <dbReference type="ARBA" id="ARBA00022946"/>
    </source>
</evidence>
<dbReference type="Proteomes" id="UP000237144">
    <property type="component" value="Unassembled WGS sequence"/>
</dbReference>
<accession>A0A2S5B506</accession>
<dbReference type="AlphaFoldDB" id="A0A2S5B506"/>
<evidence type="ECO:0000256" key="4">
    <source>
        <dbReference type="ARBA" id="ARBA00022692"/>
    </source>
</evidence>
<protein>
    <submittedName>
        <fullName evidence="13">Uncharacterized protein</fullName>
    </submittedName>
</protein>
<evidence type="ECO:0000313" key="13">
    <source>
        <dbReference type="EMBL" id="POY71863.1"/>
    </source>
</evidence>
<dbReference type="PANTHER" id="PTHR14360">
    <property type="entry name" value="PROTEIN FMP32, MITOCHONDRIAL"/>
    <property type="match status" value="1"/>
</dbReference>
<dbReference type="GO" id="GO:0033617">
    <property type="term" value="P:mitochondrial respiratory chain complex IV assembly"/>
    <property type="evidence" value="ECO:0007669"/>
    <property type="project" value="TreeGrafter"/>
</dbReference>